<dbReference type="RefSeq" id="WP_075056388.1">
    <property type="nucleotide sequence ID" value="NZ_BMNY01000001.1"/>
</dbReference>
<name>A0AA37FA99_9ARCH</name>
<protein>
    <recommendedName>
        <fullName evidence="1">Small zinc finger protein HVO-2753-like zinc-binding pocket domain-containing protein</fullName>
    </recommendedName>
</protein>
<dbReference type="AlphaFoldDB" id="A0AA37FA99"/>
<feature type="domain" description="Small zinc finger protein HVO-2753-like zinc-binding pocket" evidence="1">
    <location>
        <begin position="7"/>
        <end position="51"/>
    </location>
</feature>
<evidence type="ECO:0000313" key="3">
    <source>
        <dbReference type="Proteomes" id="UP000632195"/>
    </source>
</evidence>
<dbReference type="NCBIfam" id="NF011481">
    <property type="entry name" value="PRK14890.1"/>
    <property type="match status" value="1"/>
</dbReference>
<accession>A0AA37FA99</accession>
<sequence>MKFKENCSSCGVGLIEVGYSVFPCPNCGEELIGRCKECREHSTQYVCPSCGFVGP</sequence>
<proteinExistence type="predicted"/>
<dbReference type="Pfam" id="PF07754">
    <property type="entry name" value="HVO_2753_ZBP"/>
    <property type="match status" value="1"/>
</dbReference>
<keyword evidence="3" id="KW-1185">Reference proteome</keyword>
<dbReference type="PANTHER" id="PTHR40733">
    <property type="entry name" value="ZINC-RIBBON RNA-BINDING PROTEIN INVOLVED IN TRANSLATION-RELATED"/>
    <property type="match status" value="1"/>
</dbReference>
<dbReference type="InterPro" id="IPR011668">
    <property type="entry name" value="HVO_2753-like_ZBP"/>
</dbReference>
<dbReference type="InterPro" id="IPR044720">
    <property type="entry name" value="HVO_2753-like"/>
</dbReference>
<dbReference type="PANTHER" id="PTHR40733:SF1">
    <property type="entry name" value="SMALL ZINC FINGER PROTEIN HVO-2753-LIKE ZINC-BINDING POCKET DOMAIN-CONTAINING PROTEIN"/>
    <property type="match status" value="1"/>
</dbReference>
<dbReference type="Proteomes" id="UP000632195">
    <property type="component" value="Unassembled WGS sequence"/>
</dbReference>
<gene>
    <name evidence="2" type="ORF">GCM10007108_09420</name>
</gene>
<evidence type="ECO:0000259" key="1">
    <source>
        <dbReference type="Pfam" id="PF07754"/>
    </source>
</evidence>
<reference evidence="2" key="1">
    <citation type="journal article" date="2014" name="Int. J. Syst. Evol. Microbiol.">
        <title>Complete genome sequence of Corynebacterium casei LMG S-19264T (=DSM 44701T), isolated from a smear-ripened cheese.</title>
        <authorList>
            <consortium name="US DOE Joint Genome Institute (JGI-PGF)"/>
            <person name="Walter F."/>
            <person name="Albersmeier A."/>
            <person name="Kalinowski J."/>
            <person name="Ruckert C."/>
        </authorList>
    </citation>
    <scope>NUCLEOTIDE SEQUENCE</scope>
    <source>
        <strain evidence="2">JCM 13583</strain>
    </source>
</reference>
<reference evidence="2" key="2">
    <citation type="submission" date="2022-09" db="EMBL/GenBank/DDBJ databases">
        <authorList>
            <person name="Sun Q."/>
            <person name="Ohkuma M."/>
        </authorList>
    </citation>
    <scope>NUCLEOTIDE SEQUENCE</scope>
    <source>
        <strain evidence="2">JCM 13583</strain>
    </source>
</reference>
<evidence type="ECO:0000313" key="2">
    <source>
        <dbReference type="EMBL" id="GGM73540.1"/>
    </source>
</evidence>
<dbReference type="EMBL" id="BMNY01000001">
    <property type="protein sequence ID" value="GGM73540.1"/>
    <property type="molecule type" value="Genomic_DNA"/>
</dbReference>
<comment type="caution">
    <text evidence="2">The sequence shown here is derived from an EMBL/GenBank/DDBJ whole genome shotgun (WGS) entry which is preliminary data.</text>
</comment>
<organism evidence="2 3">
    <name type="scientific">Thermogymnomonas acidicola</name>
    <dbReference type="NCBI Taxonomy" id="399579"/>
    <lineage>
        <taxon>Archaea</taxon>
        <taxon>Methanobacteriati</taxon>
        <taxon>Thermoplasmatota</taxon>
        <taxon>Thermoplasmata</taxon>
        <taxon>Thermoplasmatales</taxon>
        <taxon>Thermogymnomonas</taxon>
    </lineage>
</organism>